<dbReference type="EMBL" id="UINC01001116">
    <property type="protein sequence ID" value="SUZ71248.1"/>
    <property type="molecule type" value="Genomic_DNA"/>
</dbReference>
<dbReference type="PANTHER" id="PTHR30055">
    <property type="entry name" value="HTH-TYPE TRANSCRIPTIONAL REGULATOR RUTR"/>
    <property type="match status" value="1"/>
</dbReference>
<dbReference type="InterPro" id="IPR001647">
    <property type="entry name" value="HTH_TetR"/>
</dbReference>
<gene>
    <name evidence="5" type="ORF">METZ01_LOCUS24102</name>
</gene>
<evidence type="ECO:0000313" key="5">
    <source>
        <dbReference type="EMBL" id="SUZ71248.1"/>
    </source>
</evidence>
<dbReference type="InterPro" id="IPR009057">
    <property type="entry name" value="Homeodomain-like_sf"/>
</dbReference>
<evidence type="ECO:0000256" key="1">
    <source>
        <dbReference type="ARBA" id="ARBA00023015"/>
    </source>
</evidence>
<dbReference type="GO" id="GO:0000976">
    <property type="term" value="F:transcription cis-regulatory region binding"/>
    <property type="evidence" value="ECO:0007669"/>
    <property type="project" value="TreeGrafter"/>
</dbReference>
<dbReference type="Pfam" id="PF00440">
    <property type="entry name" value="TetR_N"/>
    <property type="match status" value="1"/>
</dbReference>
<evidence type="ECO:0000256" key="2">
    <source>
        <dbReference type="ARBA" id="ARBA00023125"/>
    </source>
</evidence>
<dbReference type="SUPFAM" id="SSF46689">
    <property type="entry name" value="Homeodomain-like"/>
    <property type="match status" value="1"/>
</dbReference>
<dbReference type="PANTHER" id="PTHR30055:SF234">
    <property type="entry name" value="HTH-TYPE TRANSCRIPTIONAL REGULATOR BETI"/>
    <property type="match status" value="1"/>
</dbReference>
<dbReference type="InterPro" id="IPR050109">
    <property type="entry name" value="HTH-type_TetR-like_transc_reg"/>
</dbReference>
<evidence type="ECO:0000256" key="3">
    <source>
        <dbReference type="ARBA" id="ARBA00023163"/>
    </source>
</evidence>
<dbReference type="GO" id="GO:0003700">
    <property type="term" value="F:DNA-binding transcription factor activity"/>
    <property type="evidence" value="ECO:0007669"/>
    <property type="project" value="TreeGrafter"/>
</dbReference>
<keyword evidence="3" id="KW-0804">Transcription</keyword>
<dbReference type="PRINTS" id="PR00455">
    <property type="entry name" value="HTHTETR"/>
</dbReference>
<protein>
    <recommendedName>
        <fullName evidence="4">HTH tetR-type domain-containing protein</fullName>
    </recommendedName>
</protein>
<organism evidence="5">
    <name type="scientific">marine metagenome</name>
    <dbReference type="NCBI Taxonomy" id="408172"/>
    <lineage>
        <taxon>unclassified sequences</taxon>
        <taxon>metagenomes</taxon>
        <taxon>ecological metagenomes</taxon>
    </lineage>
</organism>
<accession>A0A381PXE6</accession>
<evidence type="ECO:0000259" key="4">
    <source>
        <dbReference type="PROSITE" id="PS50977"/>
    </source>
</evidence>
<dbReference type="Gene3D" id="1.10.357.10">
    <property type="entry name" value="Tetracycline Repressor, domain 2"/>
    <property type="match status" value="1"/>
</dbReference>
<keyword evidence="1" id="KW-0805">Transcription regulation</keyword>
<keyword evidence="2" id="KW-0238">DNA-binding</keyword>
<reference evidence="5" key="1">
    <citation type="submission" date="2018-05" db="EMBL/GenBank/DDBJ databases">
        <authorList>
            <person name="Lanie J.A."/>
            <person name="Ng W.-L."/>
            <person name="Kazmierczak K.M."/>
            <person name="Andrzejewski T.M."/>
            <person name="Davidsen T.M."/>
            <person name="Wayne K.J."/>
            <person name="Tettelin H."/>
            <person name="Glass J.I."/>
            <person name="Rusch D."/>
            <person name="Podicherti R."/>
            <person name="Tsui H.-C.T."/>
            <person name="Winkler M.E."/>
        </authorList>
    </citation>
    <scope>NUCLEOTIDE SEQUENCE</scope>
</reference>
<sequence length="196" mass="21204">VAAQTRERILDTSLAAFGLRGYDSTSLDEMATELGITKQAILYHFSSKEHLLTATIELAVAELGSALGGASKSQSRGFQRIEDLVRATFSLAARRPEVLGLVRLVTRQGGVASGELASAMSVMLGDAVRFVEAEMIAGRFRRLEPRMLLLAVYSAVIGVATEPEVMRALGLEPDLRSLVKARRETIEFLRAALIAD</sequence>
<proteinExistence type="predicted"/>
<dbReference type="AlphaFoldDB" id="A0A381PXE6"/>
<dbReference type="PROSITE" id="PS50977">
    <property type="entry name" value="HTH_TETR_2"/>
    <property type="match status" value="1"/>
</dbReference>
<feature type="domain" description="HTH tetR-type" evidence="4">
    <location>
        <begin position="3"/>
        <end position="63"/>
    </location>
</feature>
<name>A0A381PXE6_9ZZZZ</name>
<feature type="non-terminal residue" evidence="5">
    <location>
        <position position="1"/>
    </location>
</feature>